<organism evidence="1 2">
    <name type="scientific">Operophtera brumata</name>
    <name type="common">Winter moth</name>
    <name type="synonym">Phalaena brumata</name>
    <dbReference type="NCBI Taxonomy" id="104452"/>
    <lineage>
        <taxon>Eukaryota</taxon>
        <taxon>Metazoa</taxon>
        <taxon>Ecdysozoa</taxon>
        <taxon>Arthropoda</taxon>
        <taxon>Hexapoda</taxon>
        <taxon>Insecta</taxon>
        <taxon>Pterygota</taxon>
        <taxon>Neoptera</taxon>
        <taxon>Endopterygota</taxon>
        <taxon>Lepidoptera</taxon>
        <taxon>Glossata</taxon>
        <taxon>Ditrysia</taxon>
        <taxon>Geometroidea</taxon>
        <taxon>Geometridae</taxon>
        <taxon>Larentiinae</taxon>
        <taxon>Operophtera</taxon>
    </lineage>
</organism>
<reference evidence="1 2" key="1">
    <citation type="journal article" date="2015" name="Genome Biol. Evol.">
        <title>The genome of winter moth (Operophtera brumata) provides a genomic perspective on sexual dimorphism and phenology.</title>
        <authorList>
            <person name="Derks M.F."/>
            <person name="Smit S."/>
            <person name="Salis L."/>
            <person name="Schijlen E."/>
            <person name="Bossers A."/>
            <person name="Mateman C."/>
            <person name="Pijl A.S."/>
            <person name="de Ridder D."/>
            <person name="Groenen M.A."/>
            <person name="Visser M.E."/>
            <person name="Megens H.J."/>
        </authorList>
    </citation>
    <scope>NUCLEOTIDE SEQUENCE [LARGE SCALE GENOMIC DNA]</scope>
    <source>
        <strain evidence="1">WM2013NL</strain>
        <tissue evidence="1">Head and thorax</tissue>
    </source>
</reference>
<accession>A0A0L7KYD1</accession>
<evidence type="ECO:0000313" key="1">
    <source>
        <dbReference type="EMBL" id="KOB68263.1"/>
    </source>
</evidence>
<dbReference type="Proteomes" id="UP000037510">
    <property type="component" value="Unassembled WGS sequence"/>
</dbReference>
<proteinExistence type="predicted"/>
<comment type="caution">
    <text evidence="1">The sequence shown here is derived from an EMBL/GenBank/DDBJ whole genome shotgun (WGS) entry which is preliminary data.</text>
</comment>
<protein>
    <submittedName>
        <fullName evidence="1">Uncharacterized protein</fullName>
    </submittedName>
</protein>
<evidence type="ECO:0000313" key="2">
    <source>
        <dbReference type="Proteomes" id="UP000037510"/>
    </source>
</evidence>
<keyword evidence="2" id="KW-1185">Reference proteome</keyword>
<sequence length="181" mass="20936">MSDHKKRFESMLFDHVTTAKTDYQYSKINPHKATQYQGKGSCLRVRPRPLKDINTMTDWLVPNIPFDIFGKPKDVVRTNPNEVQKCFTILPDHERKKIQETRPRLVITPAVSQDNMADGPRKFLLDNVYKTSNETTMHDVLVQANYEMSKNVRAPFPGLPAPANPVSKQNISLLVCWYWFT</sequence>
<dbReference type="AlphaFoldDB" id="A0A0L7KYD1"/>
<gene>
    <name evidence="1" type="ORF">OBRU01_18582</name>
</gene>
<dbReference type="EMBL" id="JTDY01004354">
    <property type="protein sequence ID" value="KOB68263.1"/>
    <property type="molecule type" value="Genomic_DNA"/>
</dbReference>
<name>A0A0L7KYD1_OPEBR</name>